<dbReference type="Pfam" id="PF02413">
    <property type="entry name" value="Caudo_TAP"/>
    <property type="match status" value="1"/>
</dbReference>
<reference evidence="1 2" key="2">
    <citation type="submission" date="2018-03" db="EMBL/GenBank/DDBJ databases">
        <title>Draft genome of Pseudomonas putida strain KH-21-114.</title>
        <authorList>
            <person name="Yoshizawa S."/>
            <person name="Khan N.H."/>
            <person name="Nishimura M."/>
            <person name="Chiura H.X."/>
            <person name="Ogura Y."/>
            <person name="Hayashi T."/>
            <person name="Kogure K."/>
        </authorList>
    </citation>
    <scope>NUCLEOTIDE SEQUENCE [LARGE SCALE GENOMIC DNA]</scope>
    <source>
        <strain evidence="1 2">KH-21-114</strain>
    </source>
</reference>
<evidence type="ECO:0000313" key="2">
    <source>
        <dbReference type="Proteomes" id="UP000237230"/>
    </source>
</evidence>
<dbReference type="Gene3D" id="2.60.120.260">
    <property type="entry name" value="Galactose-binding domain-like"/>
    <property type="match status" value="1"/>
</dbReference>
<gene>
    <name evidence="1" type="ORF">BGP84_06740</name>
</gene>
<evidence type="ECO:0000313" key="1">
    <source>
        <dbReference type="EMBL" id="POG09440.1"/>
    </source>
</evidence>
<sequence>MSNTVDQQGAAITANGQAITNVNASLNQVGGENLLYNPSFDVPSTTGSNAGNIADGWGWRKTTPVVVTPTLRDSDLGAEGKCQRLDLSGLSVGTGTDYIDFVPTSTNPDNRPAIYEGVVGTASVHVRGNTGLLCQIYLQYKDAAGVTIATHGPGNFNLTPAYQRAVFTGTAAPAGSVRVDVLFRLRSSVGAAGIAAGFVDLDKAQFEHSSVVTGWRDNGKANAAAAAANASATTALTGRVALTEQGLTSASNQLTQLDNSIGDVGGENLFYNPTFNKAGTGTDIADGWATEGPATSVESLVTSWLNAGEKAVRVEVSAVGTGTPYKSIRPTGGTKDRRPMVAEGQTIATSIYLRGTAGLGFRFFIQWINAAGSVVSAPNSGMFTITAAGKREQFSAVAPAGAVTCYVYLRIYSATGAVTAGYVEMARPQFEYGTRATGWRDNGQVNAANIGATSAAVDSLSSAVDQQGSTLTSVAGRTTTLENAVNSTTNGLATKASASALDAVTNRVSAAEGVNASQSASITDLTNTVGAIQSGLGASGLDPAPGAAWQFDTTVEGWSGVNATLAANTGFVKITPTTADPQLHSPTASAAIDGKTYTRVRVGLTRRGGSAWTGTLYYSTSSHGFATSYRASAANPNIAIGQSAVVEWNMANLAAGGTDWVDNTIQRLRFNFANALDAVFDVDWIAVGRVGPGASSKAVQSLSSDVTQQGSTLTSQAQALLALTNRVTDTEGVNSAQASAISQIDTTVQQQGTAPAGVIDWSQVITAEAKAQAQQELLLAGVTAEVAQRRAAADQAIAPLQDAVDLEEATEAETDQLKLWKRYRVALSRLHEQEGYPTEIDWPAPPA</sequence>
<comment type="caution">
    <text evidence="1">The sequence shown here is derived from an EMBL/GenBank/DDBJ whole genome shotgun (WGS) entry which is preliminary data.</text>
</comment>
<dbReference type="EMBL" id="MINH01000019">
    <property type="protein sequence ID" value="POG09440.1"/>
    <property type="molecule type" value="Genomic_DNA"/>
</dbReference>
<name>A0A2S3X1I2_PSEPU</name>
<protein>
    <recommendedName>
        <fullName evidence="3">Phage tail protein</fullName>
    </recommendedName>
</protein>
<dbReference type="InterPro" id="IPR003458">
    <property type="entry name" value="Phage_T4_Gp38_tail_assem"/>
</dbReference>
<reference evidence="1 2" key="1">
    <citation type="submission" date="2016-08" db="EMBL/GenBank/DDBJ databases">
        <authorList>
            <person name="Seilhamer J.J."/>
        </authorList>
    </citation>
    <scope>NUCLEOTIDE SEQUENCE [LARGE SCALE GENOMIC DNA]</scope>
    <source>
        <strain evidence="1 2">KH-21-114</strain>
    </source>
</reference>
<organism evidence="1 2">
    <name type="scientific">Pseudomonas putida</name>
    <name type="common">Arthrobacter siderocapsulatus</name>
    <dbReference type="NCBI Taxonomy" id="303"/>
    <lineage>
        <taxon>Bacteria</taxon>
        <taxon>Pseudomonadati</taxon>
        <taxon>Pseudomonadota</taxon>
        <taxon>Gammaproteobacteria</taxon>
        <taxon>Pseudomonadales</taxon>
        <taxon>Pseudomonadaceae</taxon>
        <taxon>Pseudomonas</taxon>
    </lineage>
</organism>
<proteinExistence type="predicted"/>
<dbReference type="Proteomes" id="UP000237230">
    <property type="component" value="Unassembled WGS sequence"/>
</dbReference>
<accession>A0A2S3X1I2</accession>
<dbReference type="AlphaFoldDB" id="A0A2S3X1I2"/>
<evidence type="ECO:0008006" key="3">
    <source>
        <dbReference type="Google" id="ProtNLM"/>
    </source>
</evidence>